<dbReference type="PANTHER" id="PTHR14043">
    <property type="entry name" value="CCAAT DISPLACEMENT PROTEIN-RELATED"/>
    <property type="match status" value="1"/>
</dbReference>
<evidence type="ECO:0000256" key="8">
    <source>
        <dbReference type="ARBA" id="ARBA00023054"/>
    </source>
</evidence>
<evidence type="ECO:0000256" key="7">
    <source>
        <dbReference type="ARBA" id="ARBA00023034"/>
    </source>
</evidence>
<comment type="subcellular location">
    <subcellularLocation>
        <location evidence="1">Golgi apparatus membrane</location>
        <topology evidence="1">Single-pass type IV membrane protein</topology>
    </subcellularLocation>
</comment>
<dbReference type="InterPro" id="IPR057476">
    <property type="entry name" value="Cux_N"/>
</dbReference>
<feature type="domain" description="CASP C-terminal" evidence="13">
    <location>
        <begin position="441"/>
        <end position="693"/>
    </location>
</feature>
<feature type="region of interest" description="Disordered" evidence="11">
    <location>
        <begin position="591"/>
        <end position="615"/>
    </location>
</feature>
<dbReference type="PANTHER" id="PTHR14043:SF2">
    <property type="entry name" value="HOMEOBOX PROTEIN CUT"/>
    <property type="match status" value="1"/>
</dbReference>
<evidence type="ECO:0000256" key="4">
    <source>
        <dbReference type="ARBA" id="ARBA00022448"/>
    </source>
</evidence>
<comment type="similarity">
    <text evidence="2">Belongs to the CASP family.</text>
</comment>
<keyword evidence="7" id="KW-0333">Golgi apparatus</keyword>
<feature type="coiled-coil region" evidence="10">
    <location>
        <begin position="160"/>
        <end position="241"/>
    </location>
</feature>
<dbReference type="Pfam" id="PF08172">
    <property type="entry name" value="CASP_C"/>
    <property type="match status" value="1"/>
</dbReference>
<gene>
    <name evidence="15" type="ORF">FH972_026885</name>
</gene>
<feature type="coiled-coil region" evidence="10">
    <location>
        <begin position="267"/>
        <end position="301"/>
    </location>
</feature>
<comment type="caution">
    <text evidence="15">The sequence shown here is derived from an EMBL/GenBank/DDBJ whole genome shotgun (WGS) entry which is preliminary data.</text>
</comment>
<dbReference type="GO" id="GO:0000139">
    <property type="term" value="C:Golgi membrane"/>
    <property type="evidence" value="ECO:0007669"/>
    <property type="project" value="UniProtKB-SubCell"/>
</dbReference>
<evidence type="ECO:0000256" key="6">
    <source>
        <dbReference type="ARBA" id="ARBA00022989"/>
    </source>
</evidence>
<evidence type="ECO:0000256" key="10">
    <source>
        <dbReference type="SAM" id="Coils"/>
    </source>
</evidence>
<evidence type="ECO:0000313" key="16">
    <source>
        <dbReference type="Proteomes" id="UP000327013"/>
    </source>
</evidence>
<evidence type="ECO:0000256" key="12">
    <source>
        <dbReference type="SAM" id="Phobius"/>
    </source>
</evidence>
<evidence type="ECO:0000256" key="11">
    <source>
        <dbReference type="SAM" id="MobiDB-lite"/>
    </source>
</evidence>
<keyword evidence="8 10" id="KW-0175">Coiled coil</keyword>
<keyword evidence="9 12" id="KW-0472">Membrane</keyword>
<dbReference type="AlphaFoldDB" id="A0A5N6L652"/>
<evidence type="ECO:0000313" key="15">
    <source>
        <dbReference type="EMBL" id="KAB8976007.1"/>
    </source>
</evidence>
<feature type="coiled-coil region" evidence="10">
    <location>
        <begin position="404"/>
        <end position="474"/>
    </location>
</feature>
<sequence>MDGVPRDSPRSSAETSRGDAAAPLGEVHGSAMDEGSKFQKAIAAWRNIDLTNLIPKLDTTASDLVAHQRDALVERKELAQKTKDFRKLDEDSKLAEIKSLLKSYQGYIDLVSNQNKTVSSSFLNFYSSLSEAPDPYPLLEASIDSLVVADETVPRLEAENKSLQWSNKRLSCQLEALEKQLNEERSARQQAEENRDVKVRQVEESWSAVLTEKEDNWAARERSLEERTENQERLLKELKASYEVSQRMDRGQESETQSVNGTSAAELEMMHSDLDRANARLADVEARNEQLRLQLAQSATQSGARQSAQVEDDPSYIRLRSENSSLLRKIDSTKFERDSERREVDTTLRGLRRDLSVIKEDNDKLKAKVQKWSDYEDVKTELEVLKSIEFATGENEEDEGHSNMEKKEQNLEQLLMARNKKLNEDLTVLRVSHQELNSRFETLQDDLSNTNMELERSRNLTATLETDMERLQQEATNTFPAASVAGTYSSRYPKSNKKGGRGSPTSSIISGFDNQGTLESLRAGETAAAGGSGILPMVTAQRDRFKKRIKELEAELSKNYQTVSALRAEVSSLQKDNLNLYEKTRYVNSSFNRGQHTSSSASHSTNPNPSAIQIGGASPIDRYHSAYESRISPFAAFRGRESARALKRMSLPERAIFQITRMILQTRTSRNLFGLYCLALHMMVFGMLFYTGSATVDQQVVHMAESVANNIGERAEGGSN</sequence>
<dbReference type="GO" id="GO:0006891">
    <property type="term" value="P:intra-Golgi vesicle-mediated transport"/>
    <property type="evidence" value="ECO:0007669"/>
    <property type="project" value="InterPro"/>
</dbReference>
<feature type="region of interest" description="Disordered" evidence="11">
    <location>
        <begin position="487"/>
        <end position="513"/>
    </location>
</feature>
<evidence type="ECO:0000259" key="14">
    <source>
        <dbReference type="Pfam" id="PF25398"/>
    </source>
</evidence>
<feature type="region of interest" description="Disordered" evidence="11">
    <location>
        <begin position="1"/>
        <end position="30"/>
    </location>
</feature>
<feature type="coiled-coil region" evidence="10">
    <location>
        <begin position="535"/>
        <end position="583"/>
    </location>
</feature>
<dbReference type="OrthoDB" id="10257567at2759"/>
<keyword evidence="16" id="KW-1185">Reference proteome</keyword>
<dbReference type="InterPro" id="IPR012955">
    <property type="entry name" value="CASP_C"/>
</dbReference>
<organism evidence="15 16">
    <name type="scientific">Carpinus fangiana</name>
    <dbReference type="NCBI Taxonomy" id="176857"/>
    <lineage>
        <taxon>Eukaryota</taxon>
        <taxon>Viridiplantae</taxon>
        <taxon>Streptophyta</taxon>
        <taxon>Embryophyta</taxon>
        <taxon>Tracheophyta</taxon>
        <taxon>Spermatophyta</taxon>
        <taxon>Magnoliopsida</taxon>
        <taxon>eudicotyledons</taxon>
        <taxon>Gunneridae</taxon>
        <taxon>Pentapetalae</taxon>
        <taxon>rosids</taxon>
        <taxon>fabids</taxon>
        <taxon>Fagales</taxon>
        <taxon>Betulaceae</taxon>
        <taxon>Carpinus</taxon>
    </lineage>
</organism>
<evidence type="ECO:0000256" key="5">
    <source>
        <dbReference type="ARBA" id="ARBA00022692"/>
    </source>
</evidence>
<reference evidence="15 16" key="1">
    <citation type="submission" date="2019-06" db="EMBL/GenBank/DDBJ databases">
        <title>A chromosomal-level reference genome of Carpinus fangiana (Coryloideae, Betulaceae).</title>
        <authorList>
            <person name="Yang X."/>
            <person name="Wang Z."/>
            <person name="Zhang L."/>
            <person name="Hao G."/>
            <person name="Liu J."/>
            <person name="Yang Y."/>
        </authorList>
    </citation>
    <scope>NUCLEOTIDE SEQUENCE [LARGE SCALE GENOMIC DNA]</scope>
    <source>
        <strain evidence="15">Cfa_2016G</strain>
        <tissue evidence="15">Leaf</tissue>
    </source>
</reference>
<keyword evidence="4" id="KW-0813">Transport</keyword>
<dbReference type="EMBL" id="VIBQ01000136">
    <property type="protein sequence ID" value="KAB8976007.1"/>
    <property type="molecule type" value="Genomic_DNA"/>
</dbReference>
<feature type="transmembrane region" description="Helical" evidence="12">
    <location>
        <begin position="672"/>
        <end position="690"/>
    </location>
</feature>
<dbReference type="Pfam" id="PF25398">
    <property type="entry name" value="CUX1_N"/>
    <property type="match status" value="1"/>
</dbReference>
<keyword evidence="5 12" id="KW-0812">Transmembrane</keyword>
<evidence type="ECO:0000256" key="3">
    <source>
        <dbReference type="ARBA" id="ARBA00018691"/>
    </source>
</evidence>
<accession>A0A5N6L652</accession>
<feature type="compositionally biased region" description="Polar residues" evidence="11">
    <location>
        <begin position="503"/>
        <end position="513"/>
    </location>
</feature>
<name>A0A5N6L652_9ROSI</name>
<feature type="domain" description="Cux N-terminal" evidence="14">
    <location>
        <begin position="32"/>
        <end position="146"/>
    </location>
</feature>
<proteinExistence type="inferred from homology"/>
<protein>
    <recommendedName>
        <fullName evidence="3">Protein CASP</fullName>
    </recommendedName>
</protein>
<evidence type="ECO:0000259" key="13">
    <source>
        <dbReference type="Pfam" id="PF08172"/>
    </source>
</evidence>
<dbReference type="Proteomes" id="UP000327013">
    <property type="component" value="Unassembled WGS sequence"/>
</dbReference>
<evidence type="ECO:0000256" key="1">
    <source>
        <dbReference type="ARBA" id="ARBA00004409"/>
    </source>
</evidence>
<evidence type="ECO:0000256" key="2">
    <source>
        <dbReference type="ARBA" id="ARBA00006415"/>
    </source>
</evidence>
<evidence type="ECO:0000256" key="9">
    <source>
        <dbReference type="ARBA" id="ARBA00023136"/>
    </source>
</evidence>
<keyword evidence="6 12" id="KW-1133">Transmembrane helix</keyword>
<feature type="compositionally biased region" description="Polar residues" evidence="11">
    <location>
        <begin position="591"/>
        <end position="611"/>
    </location>
</feature>